<dbReference type="EMBL" id="JAPQKO010000006">
    <property type="protein sequence ID" value="KAJ5156385.1"/>
    <property type="molecule type" value="Genomic_DNA"/>
</dbReference>
<dbReference type="Proteomes" id="UP001146351">
    <property type="component" value="Unassembled WGS sequence"/>
</dbReference>
<proteinExistence type="predicted"/>
<keyword evidence="3" id="KW-1185">Reference proteome</keyword>
<reference evidence="2" key="1">
    <citation type="submission" date="2022-11" db="EMBL/GenBank/DDBJ databases">
        <authorList>
            <person name="Petersen C."/>
        </authorList>
    </citation>
    <scope>NUCLEOTIDE SEQUENCE</scope>
    <source>
        <strain evidence="2">IBT 21917</strain>
    </source>
</reference>
<evidence type="ECO:0000256" key="1">
    <source>
        <dbReference type="SAM" id="MobiDB-lite"/>
    </source>
</evidence>
<gene>
    <name evidence="2" type="ORF">N7492_009188</name>
</gene>
<sequence length="210" mass="24346">MPFMRLPHLDCTITENLSRVTSPEQDGRKPSIISKFEGSNSSVQGAYDGPNMKTEDLNIDEWILATRIHLDKVLGDALGVSSDLLRRDRFMNWFVDGDTWRSDCQEQFIQDLTSNPERILELHPQLRIVFRRHYLLIQLYHELPIRTEGHDNKPTDLGQHTPHMTWSSEAWLMKYANGIPPLSSLLVRSRIKSGKVYDAYTKVHLSLDRF</sequence>
<evidence type="ECO:0000313" key="2">
    <source>
        <dbReference type="EMBL" id="KAJ5156385.1"/>
    </source>
</evidence>
<name>A0A9W9LI07_9EURO</name>
<dbReference type="OrthoDB" id="3940621at2759"/>
<reference evidence="2" key="2">
    <citation type="journal article" date="2023" name="IMA Fungus">
        <title>Comparative genomic study of the Penicillium genus elucidates a diverse pangenome and 15 lateral gene transfer events.</title>
        <authorList>
            <person name="Petersen C."/>
            <person name="Sorensen T."/>
            <person name="Nielsen M.R."/>
            <person name="Sondergaard T.E."/>
            <person name="Sorensen J.L."/>
            <person name="Fitzpatrick D.A."/>
            <person name="Frisvad J.C."/>
            <person name="Nielsen K.L."/>
        </authorList>
    </citation>
    <scope>NUCLEOTIDE SEQUENCE</scope>
    <source>
        <strain evidence="2">IBT 21917</strain>
    </source>
</reference>
<comment type="caution">
    <text evidence="2">The sequence shown here is derived from an EMBL/GenBank/DDBJ whole genome shotgun (WGS) entry which is preliminary data.</text>
</comment>
<evidence type="ECO:0000313" key="3">
    <source>
        <dbReference type="Proteomes" id="UP001146351"/>
    </source>
</evidence>
<feature type="region of interest" description="Disordered" evidence="1">
    <location>
        <begin position="17"/>
        <end position="49"/>
    </location>
</feature>
<organism evidence="2 3">
    <name type="scientific">Penicillium capsulatum</name>
    <dbReference type="NCBI Taxonomy" id="69766"/>
    <lineage>
        <taxon>Eukaryota</taxon>
        <taxon>Fungi</taxon>
        <taxon>Dikarya</taxon>
        <taxon>Ascomycota</taxon>
        <taxon>Pezizomycotina</taxon>
        <taxon>Eurotiomycetes</taxon>
        <taxon>Eurotiomycetidae</taxon>
        <taxon>Eurotiales</taxon>
        <taxon>Aspergillaceae</taxon>
        <taxon>Penicillium</taxon>
    </lineage>
</organism>
<dbReference type="AlphaFoldDB" id="A0A9W9LI07"/>
<accession>A0A9W9LI07</accession>
<protein>
    <submittedName>
        <fullName evidence="2">Uncharacterized protein</fullName>
    </submittedName>
</protein>